<dbReference type="PANTHER" id="PTHR34568">
    <property type="entry name" value="RRM DOMAIN-CONTAINING PROTEIN"/>
    <property type="match status" value="1"/>
</dbReference>
<dbReference type="OMA" id="TMESEHK"/>
<evidence type="ECO:0000256" key="1">
    <source>
        <dbReference type="SAM" id="MobiDB-lite"/>
    </source>
</evidence>
<keyword evidence="4" id="KW-1185">Reference proteome</keyword>
<dbReference type="PANTHER" id="PTHR34568:SF1">
    <property type="entry name" value="DNA BINDING PROTEIN"/>
    <property type="match status" value="1"/>
</dbReference>
<dbReference type="InterPro" id="IPR058942">
    <property type="entry name" value="AT3G52170-like"/>
</dbReference>
<feature type="region of interest" description="Disordered" evidence="1">
    <location>
        <begin position="348"/>
        <end position="402"/>
    </location>
</feature>
<dbReference type="EMBL" id="JABCRI010000013">
    <property type="protein sequence ID" value="KAF8395317.1"/>
    <property type="molecule type" value="Genomic_DNA"/>
</dbReference>
<dbReference type="Proteomes" id="UP000655225">
    <property type="component" value="Unassembled WGS sequence"/>
</dbReference>
<feature type="domain" description="AT3G52170-like helix-turn-helix" evidence="2">
    <location>
        <begin position="31"/>
        <end position="79"/>
    </location>
</feature>
<protein>
    <recommendedName>
        <fullName evidence="2">AT3G52170-like helix-turn-helix domain-containing protein</fullName>
    </recommendedName>
</protein>
<dbReference type="Pfam" id="PF25896">
    <property type="entry name" value="HTH_AT3G52170"/>
    <property type="match status" value="1"/>
</dbReference>
<dbReference type="AlphaFoldDB" id="A0A834Z1Y1"/>
<dbReference type="OrthoDB" id="787154at2759"/>
<accession>A0A834Z1Y1</accession>
<gene>
    <name evidence="3" type="ORF">HHK36_019260</name>
</gene>
<evidence type="ECO:0000259" key="2">
    <source>
        <dbReference type="Pfam" id="PF25896"/>
    </source>
</evidence>
<name>A0A834Z1Y1_TETSI</name>
<feature type="compositionally biased region" description="Low complexity" evidence="1">
    <location>
        <begin position="358"/>
        <end position="369"/>
    </location>
</feature>
<dbReference type="InterPro" id="IPR058941">
    <property type="entry name" value="HTH_AT3G52170-like"/>
</dbReference>
<organism evidence="3 4">
    <name type="scientific">Tetracentron sinense</name>
    <name type="common">Spur-leaf</name>
    <dbReference type="NCBI Taxonomy" id="13715"/>
    <lineage>
        <taxon>Eukaryota</taxon>
        <taxon>Viridiplantae</taxon>
        <taxon>Streptophyta</taxon>
        <taxon>Embryophyta</taxon>
        <taxon>Tracheophyta</taxon>
        <taxon>Spermatophyta</taxon>
        <taxon>Magnoliopsida</taxon>
        <taxon>Trochodendrales</taxon>
        <taxon>Trochodendraceae</taxon>
        <taxon>Tetracentron</taxon>
    </lineage>
</organism>
<feature type="compositionally biased region" description="Polar residues" evidence="1">
    <location>
        <begin position="386"/>
        <end position="402"/>
    </location>
</feature>
<reference evidence="3 4" key="1">
    <citation type="submission" date="2020-04" db="EMBL/GenBank/DDBJ databases">
        <title>Plant Genome Project.</title>
        <authorList>
            <person name="Zhang R.-G."/>
        </authorList>
    </citation>
    <scope>NUCLEOTIDE SEQUENCE [LARGE SCALE GENOMIC DNA]</scope>
    <source>
        <strain evidence="3">YNK0</strain>
        <tissue evidence="3">Leaf</tissue>
    </source>
</reference>
<comment type="caution">
    <text evidence="3">The sequence shown here is derived from an EMBL/GenBank/DDBJ whole genome shotgun (WGS) entry which is preliminary data.</text>
</comment>
<proteinExistence type="predicted"/>
<evidence type="ECO:0000313" key="3">
    <source>
        <dbReference type="EMBL" id="KAF8395317.1"/>
    </source>
</evidence>
<sequence>MHAIKVSWVGQTFALAKCSDSGGKKSRIRRSKEERKTMVESFIKKYQNSNNGNFPSLNLTHKEVGGSFYTVRELVREIIQENRVLGPAKLTPEEHNVDRLSEQYPLGSISTEPQGHFPLSTNETRFFPNNHQSTSEELVSTSSGQSTVLEEKSFNDGGYINGNWVNEEYKESDARKFSEQGGVMIQVDDEPLHTKVQVGEKLNGAKNVVEASTAKVTPIAADVVVETFPLKSATKTTHCTDGSSDEASELNGTLEEKQTKNMEVAPGNSGPVLDKMDSLEKNSVLVNDKAVANLADPLLESSSLSITRKSITSKPEGTDLQVNISHDDVLTMEISDQNQAIAEIEPKIAPNDIHTKNSSSANVSSSRGESISREAVGIKDKADIQHSGSAEEGSNSTLNRINLESWEGASKKSPGPETNPVWEVFKAFINAFVKFWSE</sequence>
<feature type="compositionally biased region" description="Basic and acidic residues" evidence="1">
    <location>
        <begin position="370"/>
        <end position="384"/>
    </location>
</feature>
<evidence type="ECO:0000313" key="4">
    <source>
        <dbReference type="Proteomes" id="UP000655225"/>
    </source>
</evidence>